<comment type="caution">
    <text evidence="1">The sequence shown here is derived from an EMBL/GenBank/DDBJ whole genome shotgun (WGS) entry which is preliminary data.</text>
</comment>
<evidence type="ECO:0000313" key="2">
    <source>
        <dbReference type="Proteomes" id="UP000789920"/>
    </source>
</evidence>
<evidence type="ECO:0000313" key="1">
    <source>
        <dbReference type="EMBL" id="CAG8813223.1"/>
    </source>
</evidence>
<gene>
    <name evidence="1" type="ORF">RPERSI_LOCUS23721</name>
</gene>
<keyword evidence="2" id="KW-1185">Reference proteome</keyword>
<reference evidence="1" key="1">
    <citation type="submission" date="2021-06" db="EMBL/GenBank/DDBJ databases">
        <authorList>
            <person name="Kallberg Y."/>
            <person name="Tangrot J."/>
            <person name="Rosling A."/>
        </authorList>
    </citation>
    <scope>NUCLEOTIDE SEQUENCE</scope>
    <source>
        <strain evidence="1">MA461A</strain>
    </source>
</reference>
<feature type="non-terminal residue" evidence="1">
    <location>
        <position position="95"/>
    </location>
</feature>
<dbReference type="Proteomes" id="UP000789920">
    <property type="component" value="Unassembled WGS sequence"/>
</dbReference>
<proteinExistence type="predicted"/>
<dbReference type="EMBL" id="CAJVQC010074690">
    <property type="protein sequence ID" value="CAG8813223.1"/>
    <property type="molecule type" value="Genomic_DNA"/>
</dbReference>
<organism evidence="1 2">
    <name type="scientific">Racocetra persica</name>
    <dbReference type="NCBI Taxonomy" id="160502"/>
    <lineage>
        <taxon>Eukaryota</taxon>
        <taxon>Fungi</taxon>
        <taxon>Fungi incertae sedis</taxon>
        <taxon>Mucoromycota</taxon>
        <taxon>Glomeromycotina</taxon>
        <taxon>Glomeromycetes</taxon>
        <taxon>Diversisporales</taxon>
        <taxon>Gigasporaceae</taxon>
        <taxon>Racocetra</taxon>
    </lineage>
</organism>
<protein>
    <submittedName>
        <fullName evidence="1">6315_t:CDS:1</fullName>
    </submittedName>
</protein>
<sequence length="95" mass="11197">METCFLNICHLIKNTEYNFSFTKTKDTQSTRIRILIYKKDKDAPITIQEAKDKGYSFVITSQEKTNYEETSFIVLPPQILGIKIFHEQKLVYKNN</sequence>
<name>A0ACA9RVE1_9GLOM</name>
<accession>A0ACA9RVE1</accession>